<dbReference type="InterPro" id="IPR004027">
    <property type="entry name" value="SEC_C_motif"/>
</dbReference>
<dbReference type="EMBL" id="VSDO01000005">
    <property type="protein sequence ID" value="TYA10704.1"/>
    <property type="molecule type" value="Genomic_DNA"/>
</dbReference>
<dbReference type="Pfam" id="PF02810">
    <property type="entry name" value="SEC-C"/>
    <property type="match status" value="1"/>
</dbReference>
<gene>
    <name evidence="1" type="ORF">FRY98_23220</name>
</gene>
<protein>
    <recommendedName>
        <fullName evidence="3">Zinc chelation protein SecC</fullName>
    </recommendedName>
</protein>
<keyword evidence="2" id="KW-1185">Reference proteome</keyword>
<dbReference type="PANTHER" id="PTHR33747:SF1">
    <property type="entry name" value="ADENYLATE CYCLASE-ASSOCIATED CAP C-TERMINAL DOMAIN-CONTAINING PROTEIN"/>
    <property type="match status" value="1"/>
</dbReference>
<dbReference type="AlphaFoldDB" id="A0A5D0CNB8"/>
<sequence>MDFNQVMEENNIRHAIVGEVQTSLRDILGGLTKTRLASLARTYSIPGRSKMKQSELIQAVHEALVDLNRLESTILLLDAEEWELFASAVDRKSKQDNYVPYGFYAFLLDRGLLFTYFHEGALHLVIPEEVRAAYARLNTPEFREARGRRALVYQYLLALTHLYGVFQPEKLVDIFNGQNADELTLEEFHGHLDDILQREREFVLQDGWLVDAGLAQSGEEGELEALLERIQGKPYYVPEQAELLRYTDDGYFEMTPQLEALKKFVVGSMGLDEKMAHYLVDDIQLACSMEAPMQGLIYEFERRELVFDNEEQVRQVAQLLVDVSNHTRLWSNCGHTPAELGTGKSSTIPTVMGRTSKTPIRVVKVGRNDPCPCGSGKKYKKCCGQ</sequence>
<evidence type="ECO:0000313" key="1">
    <source>
        <dbReference type="EMBL" id="TYA10704.1"/>
    </source>
</evidence>
<dbReference type="SUPFAM" id="SSF103642">
    <property type="entry name" value="Sec-C motif"/>
    <property type="match status" value="1"/>
</dbReference>
<organism evidence="1 2">
    <name type="scientific">Paenibacillus faecis</name>
    <dbReference type="NCBI Taxonomy" id="862114"/>
    <lineage>
        <taxon>Bacteria</taxon>
        <taxon>Bacillati</taxon>
        <taxon>Bacillota</taxon>
        <taxon>Bacilli</taxon>
        <taxon>Bacillales</taxon>
        <taxon>Paenibacillaceae</taxon>
        <taxon>Paenibacillus</taxon>
    </lineage>
</organism>
<proteinExistence type="predicted"/>
<comment type="caution">
    <text evidence="1">The sequence shown here is derived from an EMBL/GenBank/DDBJ whole genome shotgun (WGS) entry which is preliminary data.</text>
</comment>
<evidence type="ECO:0008006" key="3">
    <source>
        <dbReference type="Google" id="ProtNLM"/>
    </source>
</evidence>
<reference evidence="1 2" key="1">
    <citation type="submission" date="2019-08" db="EMBL/GenBank/DDBJ databases">
        <title>Genome sequencing of Paenibacillus faecis DSM 23593(T).</title>
        <authorList>
            <person name="Kook J.-K."/>
            <person name="Park S.-N."/>
            <person name="Lim Y.K."/>
        </authorList>
    </citation>
    <scope>NUCLEOTIDE SEQUENCE [LARGE SCALE GENOMIC DNA]</scope>
    <source>
        <strain evidence="1 2">DSM 23593</strain>
    </source>
</reference>
<dbReference type="PANTHER" id="PTHR33747">
    <property type="entry name" value="UPF0225 PROTEIN SCO1677"/>
    <property type="match status" value="1"/>
</dbReference>
<accession>A0A5D0CNB8</accession>
<dbReference type="OrthoDB" id="9814022at2"/>
<name>A0A5D0CNB8_9BACL</name>
<dbReference type="Proteomes" id="UP000325218">
    <property type="component" value="Unassembled WGS sequence"/>
</dbReference>
<evidence type="ECO:0000313" key="2">
    <source>
        <dbReference type="Proteomes" id="UP000325218"/>
    </source>
</evidence>
<dbReference type="Gene3D" id="3.10.450.50">
    <property type="match status" value="1"/>
</dbReference>
<dbReference type="RefSeq" id="WP_148456616.1">
    <property type="nucleotide sequence ID" value="NZ_VSDO01000005.1"/>
</dbReference>